<keyword evidence="2" id="KW-1185">Reference proteome</keyword>
<comment type="caution">
    <text evidence="1">The sequence shown here is derived from an EMBL/GenBank/DDBJ whole genome shotgun (WGS) entry which is preliminary data.</text>
</comment>
<dbReference type="EMBL" id="AECV01000061">
    <property type="protein sequence ID" value="EFW28719.1"/>
    <property type="molecule type" value="Genomic_DNA"/>
</dbReference>
<evidence type="ECO:0000313" key="1">
    <source>
        <dbReference type="EMBL" id="EFW28719.1"/>
    </source>
</evidence>
<evidence type="ECO:0000313" key="2">
    <source>
        <dbReference type="Proteomes" id="UP000004633"/>
    </source>
</evidence>
<gene>
    <name evidence="1" type="ORF">HMPREF9555_02161</name>
</gene>
<reference evidence="1 2" key="1">
    <citation type="submission" date="2010-08" db="EMBL/GenBank/DDBJ databases">
        <authorList>
            <person name="Weinstock G."/>
            <person name="Sodergren E."/>
            <person name="Clifton S."/>
            <person name="Fulton L."/>
            <person name="Fulton B."/>
            <person name="Courtney L."/>
            <person name="Fronick C."/>
            <person name="Harrison M."/>
            <person name="Strong C."/>
            <person name="Farmer C."/>
            <person name="Delahaunty K."/>
            <person name="Markovic C."/>
            <person name="Hall O."/>
            <person name="Minx P."/>
            <person name="Tomlinson C."/>
            <person name="Mitreva M."/>
            <person name="Hou S."/>
            <person name="Chen J."/>
            <person name="Wollam A."/>
            <person name="Pepin K.H."/>
            <person name="Johnson M."/>
            <person name="Bhonagiri V."/>
            <person name="Zhang X."/>
            <person name="Suruliraj S."/>
            <person name="Warren W."/>
            <person name="Chinwalla A."/>
            <person name="Mardis E.R."/>
            <person name="Wilson R.K."/>
        </authorList>
    </citation>
    <scope>NUCLEOTIDE SEQUENCE [LARGE SCALE GENOMIC DNA]</scope>
    <source>
        <strain evidence="1 2">F0399</strain>
    </source>
</reference>
<accession>E7N566</accession>
<dbReference type="HOGENOM" id="CLU_2810000_0_0_9"/>
<name>E7N566_9FIRM</name>
<protein>
    <submittedName>
        <fullName evidence="1">Uncharacterized protein</fullName>
    </submittedName>
</protein>
<sequence length="67" mass="7326">MSHENVELCDTESAERISDVFCSESNMRHLRRGISQLNAGKGIPHELIDPDALTSRIGSSIASQTTL</sequence>
<organism evidence="1 2">
    <name type="scientific">Selenomonas artemidis F0399</name>
    <dbReference type="NCBI Taxonomy" id="749551"/>
    <lineage>
        <taxon>Bacteria</taxon>
        <taxon>Bacillati</taxon>
        <taxon>Bacillota</taxon>
        <taxon>Negativicutes</taxon>
        <taxon>Selenomonadales</taxon>
        <taxon>Selenomonadaceae</taxon>
        <taxon>Selenomonas</taxon>
    </lineage>
</organism>
<proteinExistence type="predicted"/>
<dbReference type="STRING" id="749551.HMPREF9555_02161"/>
<dbReference type="Proteomes" id="UP000004633">
    <property type="component" value="Unassembled WGS sequence"/>
</dbReference>
<dbReference type="AlphaFoldDB" id="E7N566"/>